<dbReference type="EMBL" id="AMPO01000001">
    <property type="protein sequence ID" value="EKF87091.1"/>
    <property type="molecule type" value="Genomic_DNA"/>
</dbReference>
<name>K2QG86_METFP</name>
<evidence type="ECO:0000313" key="9">
    <source>
        <dbReference type="EMBL" id="EKF87091.1"/>
    </source>
</evidence>
<feature type="domain" description="4Fe-4S ferredoxin-type" evidence="8">
    <location>
        <begin position="2"/>
        <end position="33"/>
    </location>
</feature>
<keyword evidence="3" id="KW-0479">Metal-binding</keyword>
<keyword evidence="4" id="KW-0677">Repeat</keyword>
<organism evidence="9 10">
    <name type="scientific">Methanobacterium formicicum (strain DSM 3637 / PP1)</name>
    <dbReference type="NCBI Taxonomy" id="1204725"/>
    <lineage>
        <taxon>Archaea</taxon>
        <taxon>Methanobacteriati</taxon>
        <taxon>Methanobacteriota</taxon>
        <taxon>Methanomada group</taxon>
        <taxon>Methanobacteria</taxon>
        <taxon>Methanobacteriales</taxon>
        <taxon>Methanobacteriaceae</taxon>
        <taxon>Methanobacterium</taxon>
    </lineage>
</organism>
<feature type="domain" description="4Fe-4S ferredoxin-type" evidence="8">
    <location>
        <begin position="34"/>
        <end position="62"/>
    </location>
</feature>
<evidence type="ECO:0000313" key="10">
    <source>
        <dbReference type="Proteomes" id="UP000007360"/>
    </source>
</evidence>
<evidence type="ECO:0000256" key="3">
    <source>
        <dbReference type="ARBA" id="ARBA00022723"/>
    </source>
</evidence>
<evidence type="ECO:0000256" key="7">
    <source>
        <dbReference type="ARBA" id="ARBA00023014"/>
    </source>
</evidence>
<dbReference type="PROSITE" id="PS00198">
    <property type="entry name" value="4FE4S_FER_1"/>
    <property type="match status" value="1"/>
</dbReference>
<keyword evidence="10" id="KW-1185">Reference proteome</keyword>
<dbReference type="Pfam" id="PF13187">
    <property type="entry name" value="Fer4_9"/>
    <property type="match status" value="1"/>
</dbReference>
<dbReference type="PATRIC" id="fig|1204725.3.peg.479"/>
<dbReference type="PROSITE" id="PS51379">
    <property type="entry name" value="4FE4S_FER_2"/>
    <property type="match status" value="2"/>
</dbReference>
<keyword evidence="5" id="KW-0249">Electron transport</keyword>
<evidence type="ECO:0000256" key="1">
    <source>
        <dbReference type="ARBA" id="ARBA00022448"/>
    </source>
</evidence>
<dbReference type="SUPFAM" id="SSF54862">
    <property type="entry name" value="4Fe-4S ferredoxins"/>
    <property type="match status" value="1"/>
</dbReference>
<keyword evidence="7" id="KW-0411">Iron-sulfur</keyword>
<protein>
    <submittedName>
        <fullName evidence="9">4Fe-4S ferredoxin</fullName>
    </submittedName>
</protein>
<dbReference type="Gene3D" id="3.30.70.20">
    <property type="match status" value="1"/>
</dbReference>
<comment type="caution">
    <text evidence="9">The sequence shown here is derived from an EMBL/GenBank/DDBJ whole genome shotgun (WGS) entry which is preliminary data.</text>
</comment>
<dbReference type="Proteomes" id="UP000007360">
    <property type="component" value="Unassembled WGS sequence"/>
</dbReference>
<dbReference type="GO" id="GO:0051539">
    <property type="term" value="F:4 iron, 4 sulfur cluster binding"/>
    <property type="evidence" value="ECO:0007669"/>
    <property type="project" value="UniProtKB-KW"/>
</dbReference>
<gene>
    <name evidence="9" type="ORF">A994_02365</name>
</gene>
<dbReference type="AlphaFoldDB" id="K2QG86"/>
<dbReference type="RefSeq" id="WP_004029671.1">
    <property type="nucleotide sequence ID" value="NZ_AMPO01000001.1"/>
</dbReference>
<dbReference type="GO" id="GO:0046872">
    <property type="term" value="F:metal ion binding"/>
    <property type="evidence" value="ECO:0007669"/>
    <property type="project" value="UniProtKB-KW"/>
</dbReference>
<evidence type="ECO:0000256" key="5">
    <source>
        <dbReference type="ARBA" id="ARBA00022982"/>
    </source>
</evidence>
<evidence type="ECO:0000256" key="4">
    <source>
        <dbReference type="ARBA" id="ARBA00022737"/>
    </source>
</evidence>
<keyword evidence="2" id="KW-0004">4Fe-4S</keyword>
<sequence length="62" mass="6828">MPIIKIDHDKCDASDCAECVDSCPMSIFQLENNKIITKSGEDCNLCEMCQDLCPSSAINITE</sequence>
<dbReference type="GO" id="GO:0016491">
    <property type="term" value="F:oxidoreductase activity"/>
    <property type="evidence" value="ECO:0007669"/>
    <property type="project" value="UniProtKB-ARBA"/>
</dbReference>
<evidence type="ECO:0000259" key="8">
    <source>
        <dbReference type="PROSITE" id="PS51379"/>
    </source>
</evidence>
<accession>K2QG86</accession>
<keyword evidence="1" id="KW-0813">Transport</keyword>
<evidence type="ECO:0000256" key="6">
    <source>
        <dbReference type="ARBA" id="ARBA00023004"/>
    </source>
</evidence>
<dbReference type="InterPro" id="IPR050572">
    <property type="entry name" value="Fe-S_Ferredoxin"/>
</dbReference>
<dbReference type="PANTHER" id="PTHR43687:SF6">
    <property type="entry name" value="L-ASPARTATE SEMIALDEHYDE SULFURTRANSFERASE IRON-SULFUR SUBUNIT"/>
    <property type="match status" value="1"/>
</dbReference>
<dbReference type="OrthoDB" id="5583at2157"/>
<dbReference type="InterPro" id="IPR017896">
    <property type="entry name" value="4Fe4S_Fe-S-bd"/>
</dbReference>
<dbReference type="PANTHER" id="PTHR43687">
    <property type="entry name" value="ADENYLYLSULFATE REDUCTASE, BETA SUBUNIT"/>
    <property type="match status" value="1"/>
</dbReference>
<keyword evidence="6" id="KW-0408">Iron</keyword>
<proteinExistence type="predicted"/>
<dbReference type="InterPro" id="IPR017900">
    <property type="entry name" value="4Fe4S_Fe_S_CS"/>
</dbReference>
<reference evidence="9 10" key="1">
    <citation type="journal article" date="2012" name="J. Bacteriol.">
        <title>Draft genome sequence of Methanobacterium formicicum DSM 3637, an archaebacterium isolated from the methane producer amoeba Pelomyxa palustris.</title>
        <authorList>
            <person name="Gutierrez G."/>
        </authorList>
    </citation>
    <scope>NUCLEOTIDE SEQUENCE [LARGE SCALE GENOMIC DNA]</scope>
    <source>
        <strain evidence="10">DSM 3637 / PP1</strain>
    </source>
</reference>
<evidence type="ECO:0000256" key="2">
    <source>
        <dbReference type="ARBA" id="ARBA00022485"/>
    </source>
</evidence>